<keyword evidence="10" id="KW-0175">Coiled coil</keyword>
<keyword evidence="3" id="KW-0479">Metal-binding</keyword>
<dbReference type="GO" id="GO:0003684">
    <property type="term" value="F:damaged DNA binding"/>
    <property type="evidence" value="ECO:0007669"/>
    <property type="project" value="InterPro"/>
</dbReference>
<dbReference type="FunFam" id="3.90.530.10:FF:000001">
    <property type="entry name" value="DNA repair protein complementing XP-A cells"/>
    <property type="match status" value="1"/>
</dbReference>
<dbReference type="GO" id="GO:1901255">
    <property type="term" value="P:nucleotide-excision repair involved in interstrand cross-link repair"/>
    <property type="evidence" value="ECO:0007669"/>
    <property type="project" value="TreeGrafter"/>
</dbReference>
<dbReference type="InterPro" id="IPR022658">
    <property type="entry name" value="XPA_CS"/>
</dbReference>
<dbReference type="Proteomes" id="UP001151699">
    <property type="component" value="Chromosome A"/>
</dbReference>
<organism evidence="12 13">
    <name type="scientific">Pseudolycoriella hygida</name>
    <dbReference type="NCBI Taxonomy" id="35572"/>
    <lineage>
        <taxon>Eukaryota</taxon>
        <taxon>Metazoa</taxon>
        <taxon>Ecdysozoa</taxon>
        <taxon>Arthropoda</taxon>
        <taxon>Hexapoda</taxon>
        <taxon>Insecta</taxon>
        <taxon>Pterygota</taxon>
        <taxon>Neoptera</taxon>
        <taxon>Endopterygota</taxon>
        <taxon>Diptera</taxon>
        <taxon>Nematocera</taxon>
        <taxon>Sciaroidea</taxon>
        <taxon>Sciaridae</taxon>
        <taxon>Pseudolycoriella</taxon>
    </lineage>
</organism>
<evidence type="ECO:0000256" key="6">
    <source>
        <dbReference type="ARBA" id="ARBA00022833"/>
    </source>
</evidence>
<dbReference type="GO" id="GO:0070914">
    <property type="term" value="P:UV-damage excision repair"/>
    <property type="evidence" value="ECO:0007669"/>
    <property type="project" value="TreeGrafter"/>
</dbReference>
<dbReference type="InterPro" id="IPR022656">
    <property type="entry name" value="XPA_C"/>
</dbReference>
<keyword evidence="4" id="KW-0227">DNA damage</keyword>
<dbReference type="SUPFAM" id="SSF57716">
    <property type="entry name" value="Glucocorticoid receptor-like (DNA-binding domain)"/>
    <property type="match status" value="1"/>
</dbReference>
<evidence type="ECO:0000313" key="13">
    <source>
        <dbReference type="Proteomes" id="UP001151699"/>
    </source>
</evidence>
<evidence type="ECO:0000256" key="5">
    <source>
        <dbReference type="ARBA" id="ARBA00022771"/>
    </source>
</evidence>
<dbReference type="CDD" id="cd21076">
    <property type="entry name" value="DBD_XPA"/>
    <property type="match status" value="1"/>
</dbReference>
<evidence type="ECO:0000256" key="3">
    <source>
        <dbReference type="ARBA" id="ARBA00022723"/>
    </source>
</evidence>
<dbReference type="Pfam" id="PF01286">
    <property type="entry name" value="XPA_N"/>
    <property type="match status" value="1"/>
</dbReference>
<gene>
    <name evidence="12" type="primary">Xpac</name>
    <name evidence="12" type="ORF">Bhyg_00543</name>
</gene>
<dbReference type="PANTHER" id="PTHR10142:SF0">
    <property type="entry name" value="DNA REPAIR PROTEIN COMPLEMENTING XP-A CELLS"/>
    <property type="match status" value="1"/>
</dbReference>
<keyword evidence="8" id="KW-0234">DNA repair</keyword>
<dbReference type="GO" id="GO:0006284">
    <property type="term" value="P:base-excision repair"/>
    <property type="evidence" value="ECO:0007669"/>
    <property type="project" value="TreeGrafter"/>
</dbReference>
<keyword evidence="5" id="KW-0863">Zinc-finger</keyword>
<dbReference type="EMBL" id="WJQU01000001">
    <property type="protein sequence ID" value="KAJ6645338.1"/>
    <property type="molecule type" value="Genomic_DNA"/>
</dbReference>
<dbReference type="InterPro" id="IPR000465">
    <property type="entry name" value="XPA/RAD14"/>
</dbReference>
<evidence type="ECO:0000256" key="7">
    <source>
        <dbReference type="ARBA" id="ARBA00023125"/>
    </source>
</evidence>
<evidence type="ECO:0000256" key="10">
    <source>
        <dbReference type="SAM" id="Coils"/>
    </source>
</evidence>
<dbReference type="SUPFAM" id="SSF46955">
    <property type="entry name" value="Putative DNA-binding domain"/>
    <property type="match status" value="1"/>
</dbReference>
<proteinExistence type="inferred from homology"/>
<protein>
    <submittedName>
        <fullName evidence="12">DNA repair protein complementing XP-A cells like</fullName>
    </submittedName>
</protein>
<dbReference type="InterPro" id="IPR009061">
    <property type="entry name" value="DNA-bd_dom_put_sf"/>
</dbReference>
<evidence type="ECO:0000259" key="11">
    <source>
        <dbReference type="Pfam" id="PF05181"/>
    </source>
</evidence>
<reference evidence="12" key="1">
    <citation type="submission" date="2022-07" db="EMBL/GenBank/DDBJ databases">
        <authorList>
            <person name="Trinca V."/>
            <person name="Uliana J.V.C."/>
            <person name="Torres T.T."/>
            <person name="Ward R.J."/>
            <person name="Monesi N."/>
        </authorList>
    </citation>
    <scope>NUCLEOTIDE SEQUENCE</scope>
    <source>
        <strain evidence="12">HSMRA1968</strain>
        <tissue evidence="12">Whole embryos</tissue>
    </source>
</reference>
<accession>A0A9Q0S604</accession>
<dbReference type="GO" id="GO:0008270">
    <property type="term" value="F:zinc ion binding"/>
    <property type="evidence" value="ECO:0007669"/>
    <property type="project" value="UniProtKB-KW"/>
</dbReference>
<dbReference type="AlphaFoldDB" id="A0A9Q0S604"/>
<keyword evidence="7" id="KW-0238">DNA-binding</keyword>
<feature type="coiled-coil region" evidence="10">
    <location>
        <begin position="198"/>
        <end position="225"/>
    </location>
</feature>
<comment type="subcellular location">
    <subcellularLocation>
        <location evidence="1">Nucleus</location>
    </subcellularLocation>
</comment>
<dbReference type="Gene3D" id="3.90.530.10">
    <property type="entry name" value="XPA C-terminal domain"/>
    <property type="match status" value="1"/>
</dbReference>
<evidence type="ECO:0000256" key="4">
    <source>
        <dbReference type="ARBA" id="ARBA00022763"/>
    </source>
</evidence>
<evidence type="ECO:0000256" key="8">
    <source>
        <dbReference type="ARBA" id="ARBA00023204"/>
    </source>
</evidence>
<keyword evidence="9" id="KW-0539">Nucleus</keyword>
<comment type="caution">
    <text evidence="12">The sequence shown here is derived from an EMBL/GenBank/DDBJ whole genome shotgun (WGS) entry which is preliminary data.</text>
</comment>
<feature type="domain" description="XPA C-terminal" evidence="11">
    <location>
        <begin position="131"/>
        <end position="182"/>
    </location>
</feature>
<dbReference type="GO" id="GO:0000110">
    <property type="term" value="C:nucleotide-excision repair factor 1 complex"/>
    <property type="evidence" value="ECO:0007669"/>
    <property type="project" value="TreeGrafter"/>
</dbReference>
<dbReference type="OrthoDB" id="68328at2759"/>
<dbReference type="PANTHER" id="PTHR10142">
    <property type="entry name" value="DNA REPAIR PROTEIN COMPLEMENTING XP-A CELLS"/>
    <property type="match status" value="1"/>
</dbReference>
<evidence type="ECO:0000256" key="9">
    <source>
        <dbReference type="ARBA" id="ARBA00023242"/>
    </source>
</evidence>
<keyword evidence="13" id="KW-1185">Reference proteome</keyword>
<dbReference type="NCBIfam" id="TIGR00598">
    <property type="entry name" value="rad14"/>
    <property type="match status" value="1"/>
</dbReference>
<comment type="similarity">
    <text evidence="2">Belongs to the XPA family.</text>
</comment>
<evidence type="ECO:0000313" key="12">
    <source>
        <dbReference type="EMBL" id="KAJ6645338.1"/>
    </source>
</evidence>
<dbReference type="PROSITE" id="PS00753">
    <property type="entry name" value="XPA_2"/>
    <property type="match status" value="1"/>
</dbReference>
<dbReference type="InterPro" id="IPR037129">
    <property type="entry name" value="XPA_sf"/>
</dbReference>
<sequence length="271" mass="31441">MSDAGPSKLTDAERARIARNREKALKIRATKTGRLTAAHPYAKETSDGEKVIKIQGNKFVDSGGGFLIEKPLLQSEEDADKLIASVVLEEALQIPVVYLNCIECSKDFVESYLMTNFNYSVCDECRDSEEKHSLITRTEAKTEYLLKDCDLDKREPILKFILRKNPHNVRWGEMKLYLHLQIEQRAIEVWGSEEQLVKEREERDVKREKSKLKKYNKNLKQLRMEVRSSLFDRTSAGAHKHTYGEETYNEENDEYTHVCTECGFSETYEKM</sequence>
<evidence type="ECO:0000256" key="2">
    <source>
        <dbReference type="ARBA" id="ARBA00005548"/>
    </source>
</evidence>
<name>A0A9Q0S604_9DIPT</name>
<evidence type="ECO:0000256" key="1">
    <source>
        <dbReference type="ARBA" id="ARBA00004123"/>
    </source>
</evidence>
<dbReference type="GO" id="GO:0000715">
    <property type="term" value="P:nucleotide-excision repair, DNA damage recognition"/>
    <property type="evidence" value="ECO:0007669"/>
    <property type="project" value="TreeGrafter"/>
</dbReference>
<dbReference type="Pfam" id="PF05181">
    <property type="entry name" value="XPA_C"/>
    <property type="match status" value="1"/>
</dbReference>
<keyword evidence="6" id="KW-0862">Zinc</keyword>
<dbReference type="InterPro" id="IPR022652">
    <property type="entry name" value="Znf_XPA_CS"/>
</dbReference>